<accession>A0ABT0M5K1</accession>
<organism evidence="2 3">
    <name type="scientific">Roseinatronobacter domitianus</name>
    <dbReference type="NCBI Taxonomy" id="2940293"/>
    <lineage>
        <taxon>Bacteria</taxon>
        <taxon>Pseudomonadati</taxon>
        <taxon>Pseudomonadota</taxon>
        <taxon>Alphaproteobacteria</taxon>
        <taxon>Rhodobacterales</taxon>
        <taxon>Paracoccaceae</taxon>
        <taxon>Roseinatronobacter</taxon>
    </lineage>
</organism>
<dbReference type="EMBL" id="JALZWP010000025">
    <property type="protein sequence ID" value="MCL1630135.1"/>
    <property type="molecule type" value="Genomic_DNA"/>
</dbReference>
<proteinExistence type="predicted"/>
<evidence type="ECO:0008006" key="4">
    <source>
        <dbReference type="Google" id="ProtNLM"/>
    </source>
</evidence>
<reference evidence="2 3" key="1">
    <citation type="submission" date="2022-05" db="EMBL/GenBank/DDBJ databases">
        <title>Seasonal and diel survey of microbial diversity of the Tyrrhenian coast.</title>
        <authorList>
            <person name="Gattoni G."/>
            <person name="Corral P."/>
        </authorList>
    </citation>
    <scope>NUCLEOTIDE SEQUENCE [LARGE SCALE GENOMIC DNA]</scope>
    <source>
        <strain evidence="2 3">V10</strain>
    </source>
</reference>
<evidence type="ECO:0000313" key="3">
    <source>
        <dbReference type="Proteomes" id="UP001202550"/>
    </source>
</evidence>
<evidence type="ECO:0000256" key="1">
    <source>
        <dbReference type="SAM" id="MobiDB-lite"/>
    </source>
</evidence>
<protein>
    <recommendedName>
        <fullName evidence="4">DUF927 domain-containing protein</fullName>
    </recommendedName>
</protein>
<comment type="caution">
    <text evidence="2">The sequence shown here is derived from an EMBL/GenBank/DDBJ whole genome shotgun (WGS) entry which is preliminary data.</text>
</comment>
<dbReference type="RefSeq" id="WP_249060772.1">
    <property type="nucleotide sequence ID" value="NZ_JALZWP010000025.1"/>
</dbReference>
<name>A0ABT0M5K1_9RHOB</name>
<keyword evidence="3" id="KW-1185">Reference proteome</keyword>
<feature type="compositionally biased region" description="Basic and acidic residues" evidence="1">
    <location>
        <begin position="912"/>
        <end position="926"/>
    </location>
</feature>
<evidence type="ECO:0000313" key="2">
    <source>
        <dbReference type="EMBL" id="MCL1630135.1"/>
    </source>
</evidence>
<dbReference type="Proteomes" id="UP001202550">
    <property type="component" value="Unassembled WGS sequence"/>
</dbReference>
<gene>
    <name evidence="2" type="ORF">M3N55_15530</name>
</gene>
<feature type="region of interest" description="Disordered" evidence="1">
    <location>
        <begin position="901"/>
        <end position="926"/>
    </location>
</feature>
<sequence length="926" mass="100225">MPEQTNLTIITAIKPKRLSKGFTLGIGGDLLRSQGGNLAQGIVETLKIDSLPDLGNILTSLTPAQALVYGVPINGATRILTRKAFAEAGKPAGATTRTNDAFSWPDGHGVMMLDYDPPSGRDALGRDALVSAIRQAAPGLAGSAMLWWSSASSCIWHSDIELRGIKGQRLYLLAQDAADIPRAGKVLVDRLWLTGQGHIEISKSGSLLERTLVDASVWQQSRLDFAGGAACGDGLKQRRGDPIIIEGKGEPIDTRAALPDLAAGERDALALIKAEAKGAALPEAEGVKDHWIAARVQEMVSRADVGDREKIQEAESIARRALETGDLAGDFAVPVELDGKMEMVPVGKLLDNRNRYHGCMTRDPLEPEYDGARLVGRLFLLQARPVLHSFAHGGKAYRLHRAPARVELVKGHTAEAATATIDLLRRDPVAFDFGGQLALADDGRVHPLCEHGLAHHLGTVTQFWKMVTPGDTVVPVDCDPPSGLLKQIIAQGERRKLKPLAGVITGPTIRLDGSILLAPGYDAKTRLLFDPMGDGVPDVPMRPTEEQARSALDTLIHPFETFPFVDPAARGALLAAILTAVVRPVLPTAPAFAFDAPIQGSGKTLLATCVGALTEGRVPDVWPHTQGRDDEETRKRLFTALRTGCRALVWDNVTGIFDSASMAAFITADAMVDRVLGKSESMRIPNRALLILTGNNLQLAGDLPRRVIMCRIDPETDQPFARQFDIDPLAHVLEHRMAMLTAACTLIRARFTHEMTPAPGRLASFEAWDDLVRQTVVWAEKVLRPFEFGDPMDLVRQAQAADPEADALFALLDALRSQFHDAEFSAKEVMAAMPQMTPGSIETAIVDLAGDKTARSARSLGRVLKFREGRIVHGLRLKGRQDKNSGSRIYRIQTVESAKYRFNGDNGSSVSHTEKPRPPVDIDGGK</sequence>